<organism evidence="4 5">
    <name type="scientific">Streptomyces coryli</name>
    <dbReference type="NCBI Taxonomy" id="1128680"/>
    <lineage>
        <taxon>Bacteria</taxon>
        <taxon>Bacillati</taxon>
        <taxon>Actinomycetota</taxon>
        <taxon>Actinomycetes</taxon>
        <taxon>Kitasatosporales</taxon>
        <taxon>Streptomycetaceae</taxon>
        <taxon>Streptomyces</taxon>
    </lineage>
</organism>
<dbReference type="GO" id="GO:0016740">
    <property type="term" value="F:transferase activity"/>
    <property type="evidence" value="ECO:0007669"/>
    <property type="project" value="UniProtKB-KW"/>
</dbReference>
<dbReference type="PANTHER" id="PTHR31544">
    <property type="entry name" value="AIG2-LIKE PROTEIN D"/>
    <property type="match status" value="1"/>
</dbReference>
<accession>A0A6G4UAU8</accession>
<name>A0A6G4UAU8_9ACTN</name>
<evidence type="ECO:0000313" key="4">
    <source>
        <dbReference type="EMBL" id="NGN68840.1"/>
    </source>
</evidence>
<proteinExistence type="predicted"/>
<dbReference type="EMBL" id="JAAKZV010000235">
    <property type="protein sequence ID" value="NGN68840.1"/>
    <property type="molecule type" value="Genomic_DNA"/>
</dbReference>
<dbReference type="SUPFAM" id="SSF110857">
    <property type="entry name" value="Gamma-glutamyl cyclotransferase-like"/>
    <property type="match status" value="1"/>
</dbReference>
<dbReference type="Proteomes" id="UP000481583">
    <property type="component" value="Unassembled WGS sequence"/>
</dbReference>
<evidence type="ECO:0000259" key="3">
    <source>
        <dbReference type="Pfam" id="PF06094"/>
    </source>
</evidence>
<evidence type="ECO:0000313" key="5">
    <source>
        <dbReference type="Proteomes" id="UP000481583"/>
    </source>
</evidence>
<sequence length="131" mass="14565">MTEPQPTLFAYGTLQFDEVLRALLGRVPYHEPVDAPGWRAAALERRLYPGLVAAPGVVATGVLLSGLSGREWGILDAYEDDQYELREIALAQGGRCLTYVWEGGDVRDEDWDAELFRARYLSEYAARCGLA</sequence>
<comment type="caution">
    <text evidence="4">The sequence shown here is derived from an EMBL/GenBank/DDBJ whole genome shotgun (WGS) entry which is preliminary data.</text>
</comment>
<dbReference type="CDD" id="cd06661">
    <property type="entry name" value="GGCT_like"/>
    <property type="match status" value="1"/>
</dbReference>
<feature type="domain" description="Gamma-glutamylcyclotransferase AIG2-like" evidence="3">
    <location>
        <begin position="8"/>
        <end position="112"/>
    </location>
</feature>
<protein>
    <recommendedName>
        <fullName evidence="2">Putative gamma-glutamylcyclotransferase</fullName>
    </recommendedName>
</protein>
<dbReference type="InterPro" id="IPR013024">
    <property type="entry name" value="GGCT-like"/>
</dbReference>
<dbReference type="InterPro" id="IPR036568">
    <property type="entry name" value="GGCT-like_sf"/>
</dbReference>
<dbReference type="RefSeq" id="WP_165243170.1">
    <property type="nucleotide sequence ID" value="NZ_JAAKZV010000235.1"/>
</dbReference>
<dbReference type="AlphaFoldDB" id="A0A6G4UAU8"/>
<reference evidence="4 5" key="1">
    <citation type="submission" date="2020-02" db="EMBL/GenBank/DDBJ databases">
        <title>Whole-genome analyses of novel actinobacteria.</title>
        <authorList>
            <person name="Sahin N."/>
        </authorList>
    </citation>
    <scope>NUCLEOTIDE SEQUENCE [LARGE SCALE GENOMIC DNA]</scope>
    <source>
        <strain evidence="4 5">A7024</strain>
    </source>
</reference>
<keyword evidence="1 4" id="KW-0808">Transferase</keyword>
<keyword evidence="5" id="KW-1185">Reference proteome</keyword>
<dbReference type="InterPro" id="IPR009288">
    <property type="entry name" value="AIG2-like_dom"/>
</dbReference>
<dbReference type="Pfam" id="PF06094">
    <property type="entry name" value="GGACT"/>
    <property type="match status" value="1"/>
</dbReference>
<evidence type="ECO:0000256" key="1">
    <source>
        <dbReference type="ARBA" id="ARBA00022679"/>
    </source>
</evidence>
<dbReference type="PANTHER" id="PTHR31544:SF2">
    <property type="entry name" value="AIG2-LIKE PROTEIN D"/>
    <property type="match status" value="1"/>
</dbReference>
<dbReference type="InterPro" id="IPR045038">
    <property type="entry name" value="AIG2-like"/>
</dbReference>
<evidence type="ECO:0000256" key="2">
    <source>
        <dbReference type="ARBA" id="ARBA00030602"/>
    </source>
</evidence>
<gene>
    <name evidence="4" type="ORF">G5C51_33725</name>
</gene>
<dbReference type="Gene3D" id="3.10.490.10">
    <property type="entry name" value="Gamma-glutamyl cyclotransferase-like"/>
    <property type="match status" value="1"/>
</dbReference>